<sequence length="453" mass="47585">MGKGLGFSTQEIGRGKPGRHRFLCSFVPERAAASDMRSSPTFAWAESFPECPNRSSDPPLSQRGPTAQSVSADRWMGCGVLGAVARQLLIHVRTSLRRHRRFPLSLLALSHLPGDILRLARLSRGRGADGRGGCSLHRGGRGGLDDIYDGGSGLMVRMGSKGARGSGARKAIGFVALASVVARRGGAAAAAAATVRGMSFGGASSVAAGGKRPFEYGRTHVVRPKGAHKATIVWLHGLGDNGASWSQLLETLPLPNIKWICPTAPTRPVAIFGGFPSTAWFDVADLSEDSPDDVEGLDSSAAHVANLLSTEPADIKLGVGGFSMGAATALYSGTCFAHGKYGNGNPYPVNLSVAVGLSGWLPCARSLKNKIESSQEAAQKASSLPLMLCHGKADDVVLYKHGERSADALKSTGFANVEFKSYSRLGHYTVPEEMDEVVKWLTASLELGSSSST</sequence>
<accession>M7Z7N4</accession>
<dbReference type="GO" id="GO:0016787">
    <property type="term" value="F:hydrolase activity"/>
    <property type="evidence" value="ECO:0007669"/>
    <property type="project" value="InterPro"/>
</dbReference>
<dbReference type="PANTHER" id="PTHR46234">
    <property type="entry name" value="ALPHA/BETA-HYDROLASES SUPERFAMILY PROTEIN"/>
    <property type="match status" value="1"/>
</dbReference>
<dbReference type="OMA" id="WHPAEET"/>
<feature type="region of interest" description="Disordered" evidence="1">
    <location>
        <begin position="48"/>
        <end position="68"/>
    </location>
</feature>
<evidence type="ECO:0000259" key="2">
    <source>
        <dbReference type="Pfam" id="PF02230"/>
    </source>
</evidence>
<dbReference type="Pfam" id="PF02230">
    <property type="entry name" value="Abhydrolase_2"/>
    <property type="match status" value="1"/>
</dbReference>
<reference evidence="3" key="1">
    <citation type="journal article" date="2013" name="Nature">
        <title>Draft genome of the wheat A-genome progenitor Triticum urartu.</title>
        <authorList>
            <person name="Ling H.Q."/>
            <person name="Zhao S."/>
            <person name="Liu D."/>
            <person name="Wang J."/>
            <person name="Sun H."/>
            <person name="Zhang C."/>
            <person name="Fan H."/>
            <person name="Li D."/>
            <person name="Dong L."/>
            <person name="Tao Y."/>
            <person name="Gao C."/>
            <person name="Wu H."/>
            <person name="Li Y."/>
            <person name="Cui Y."/>
            <person name="Guo X."/>
            <person name="Zheng S."/>
            <person name="Wang B."/>
            <person name="Yu K."/>
            <person name="Liang Q."/>
            <person name="Yang W."/>
            <person name="Lou X."/>
            <person name="Chen J."/>
            <person name="Feng M."/>
            <person name="Jian J."/>
            <person name="Zhang X."/>
            <person name="Luo G."/>
            <person name="Jiang Y."/>
            <person name="Liu J."/>
            <person name="Wang Z."/>
            <person name="Sha Y."/>
            <person name="Zhang B."/>
            <person name="Wu H."/>
            <person name="Tang D."/>
            <person name="Shen Q."/>
            <person name="Xue P."/>
            <person name="Zou S."/>
            <person name="Wang X."/>
            <person name="Liu X."/>
            <person name="Wang F."/>
            <person name="Yang Y."/>
            <person name="An X."/>
            <person name="Dong Z."/>
            <person name="Zhang K."/>
            <person name="Zhang X."/>
            <person name="Luo M.C."/>
            <person name="Dvorak J."/>
            <person name="Tong Y."/>
            <person name="Wang J."/>
            <person name="Yang H."/>
            <person name="Li Z."/>
            <person name="Wang D."/>
            <person name="Zhang A."/>
            <person name="Wang J."/>
        </authorList>
    </citation>
    <scope>NUCLEOTIDE SEQUENCE</scope>
</reference>
<name>M7Z7N4_TRIUA</name>
<dbReference type="InterPro" id="IPR029058">
    <property type="entry name" value="AB_hydrolase_fold"/>
</dbReference>
<dbReference type="AlphaFoldDB" id="M7Z7N4"/>
<protein>
    <submittedName>
        <fullName evidence="3">Acyl-protein thioesterase 2</fullName>
    </submittedName>
</protein>
<dbReference type="EMBL" id="KD169305">
    <property type="protein sequence ID" value="EMS55551.1"/>
    <property type="molecule type" value="Genomic_DNA"/>
</dbReference>
<evidence type="ECO:0000313" key="3">
    <source>
        <dbReference type="EMBL" id="EMS55551.1"/>
    </source>
</evidence>
<feature type="domain" description="Phospholipase/carboxylesterase/thioesterase" evidence="2">
    <location>
        <begin position="219"/>
        <end position="443"/>
    </location>
</feature>
<proteinExistence type="predicted"/>
<dbReference type="Gene3D" id="3.40.50.1820">
    <property type="entry name" value="alpha/beta hydrolase"/>
    <property type="match status" value="1"/>
</dbReference>
<evidence type="ECO:0000256" key="1">
    <source>
        <dbReference type="SAM" id="MobiDB-lite"/>
    </source>
</evidence>
<gene>
    <name evidence="3" type="ORF">TRIUR3_19634</name>
</gene>
<dbReference type="STRING" id="4572.M7Z7N4"/>
<organism evidence="3">
    <name type="scientific">Triticum urartu</name>
    <name type="common">Red wild einkorn</name>
    <name type="synonym">Crithodium urartu</name>
    <dbReference type="NCBI Taxonomy" id="4572"/>
    <lineage>
        <taxon>Eukaryota</taxon>
        <taxon>Viridiplantae</taxon>
        <taxon>Streptophyta</taxon>
        <taxon>Embryophyta</taxon>
        <taxon>Tracheophyta</taxon>
        <taxon>Spermatophyta</taxon>
        <taxon>Magnoliopsida</taxon>
        <taxon>Liliopsida</taxon>
        <taxon>Poales</taxon>
        <taxon>Poaceae</taxon>
        <taxon>BOP clade</taxon>
        <taxon>Pooideae</taxon>
        <taxon>Triticodae</taxon>
        <taxon>Triticeae</taxon>
        <taxon>Triticinae</taxon>
        <taxon>Triticum</taxon>
    </lineage>
</organism>
<dbReference type="InterPro" id="IPR003140">
    <property type="entry name" value="PLipase/COase/thioEstase"/>
</dbReference>
<dbReference type="SUPFAM" id="SSF53474">
    <property type="entry name" value="alpha/beta-Hydrolases"/>
    <property type="match status" value="1"/>
</dbReference>
<dbReference type="eggNOG" id="KOG2112">
    <property type="taxonomic scope" value="Eukaryota"/>
</dbReference>
<feature type="compositionally biased region" description="Polar residues" evidence="1">
    <location>
        <begin position="53"/>
        <end position="68"/>
    </location>
</feature>